<reference evidence="10 11" key="1">
    <citation type="submission" date="2020-04" db="EMBL/GenBank/DDBJ databases">
        <title>Complete genome of a Psychrophilic, Marine, Gas Vacuolate Bacterium Polaromonas vacuolata KCTC 22033T.</title>
        <authorList>
            <person name="Hwang K."/>
            <person name="Kim K.M."/>
        </authorList>
    </citation>
    <scope>NUCLEOTIDE SEQUENCE [LARGE SCALE GENOMIC DNA]</scope>
    <source>
        <strain evidence="10 11">KCTC 22033</strain>
    </source>
</reference>
<evidence type="ECO:0000256" key="5">
    <source>
        <dbReference type="ARBA" id="ARBA00023139"/>
    </source>
</evidence>
<protein>
    <recommendedName>
        <fullName evidence="8">Lipoprotein</fullName>
    </recommendedName>
</protein>
<sequence length="259" mass="27896">MKNYCWVRGFVYCVLSLLLLACSSKVELLGGIPEVEANEVLAALQNAGIASEKTPGKEGMVGVSIPAEEVGRAVDMLRAKGLPRERFAGMGQVFKKEGLISSPLEERARYLYALSQELGSTLSQIDGVLVARVHVVLPERGAAGDPNLPSSAAIFIKYQDGYNLDTVLPQVRRLVTNSILGLTTDKVSIVLVGAEPRAPNVKTRAPVNTETLTPGVPIPIFLAIALLLLGSVCLSAFLAWKFWWPNRAQNKAMSAKDPI</sequence>
<dbReference type="EMBL" id="CP051461">
    <property type="protein sequence ID" value="QJC54948.1"/>
    <property type="molecule type" value="Genomic_DNA"/>
</dbReference>
<dbReference type="AlphaFoldDB" id="A0A6H2H518"/>
<keyword evidence="5 8" id="KW-0564">Palmitate</keyword>
<dbReference type="GO" id="GO:0009279">
    <property type="term" value="C:cell outer membrane"/>
    <property type="evidence" value="ECO:0007669"/>
    <property type="project" value="UniProtKB-SubCell"/>
</dbReference>
<accession>A0A6H2H518</accession>
<gene>
    <name evidence="10" type="primary">yscJ</name>
    <name evidence="10" type="ORF">HC248_00211</name>
</gene>
<evidence type="ECO:0000256" key="2">
    <source>
        <dbReference type="ARBA" id="ARBA00009509"/>
    </source>
</evidence>
<dbReference type="PANTHER" id="PTHR30046:SF2">
    <property type="entry name" value="YOP PROTEINS TRANSLOCATION LIPOPROTEIN J"/>
    <property type="match status" value="1"/>
</dbReference>
<evidence type="ECO:0000256" key="8">
    <source>
        <dbReference type="RuleBase" id="RU364102"/>
    </source>
</evidence>
<evidence type="ECO:0000256" key="4">
    <source>
        <dbReference type="ARBA" id="ARBA00023136"/>
    </source>
</evidence>
<dbReference type="InterPro" id="IPR043427">
    <property type="entry name" value="YscJ/FliF"/>
</dbReference>
<dbReference type="KEGG" id="pvac:HC248_00211"/>
<organism evidence="10 11">
    <name type="scientific">Polaromonas vacuolata</name>
    <dbReference type="NCBI Taxonomy" id="37448"/>
    <lineage>
        <taxon>Bacteria</taxon>
        <taxon>Pseudomonadati</taxon>
        <taxon>Pseudomonadota</taxon>
        <taxon>Betaproteobacteria</taxon>
        <taxon>Burkholderiales</taxon>
        <taxon>Comamonadaceae</taxon>
        <taxon>Polaromonas</taxon>
    </lineage>
</organism>
<keyword evidence="8" id="KW-1133">Transmembrane helix</keyword>
<dbReference type="NCBIfam" id="TIGR02544">
    <property type="entry name" value="III_secr_YscJ"/>
    <property type="match status" value="1"/>
</dbReference>
<dbReference type="PROSITE" id="PS51257">
    <property type="entry name" value="PROKAR_LIPOPROTEIN"/>
    <property type="match status" value="1"/>
</dbReference>
<keyword evidence="8" id="KW-0812">Transmembrane</keyword>
<evidence type="ECO:0000256" key="6">
    <source>
        <dbReference type="ARBA" id="ARBA00023237"/>
    </source>
</evidence>
<comment type="similarity">
    <text evidence="2 8">Belongs to the YscJ lipoprotein family.</text>
</comment>
<dbReference type="Gene3D" id="3.30.70.1530">
    <property type="entry name" value="Hypothetical protein rpa1041"/>
    <property type="match status" value="1"/>
</dbReference>
<evidence type="ECO:0000259" key="9">
    <source>
        <dbReference type="Pfam" id="PF01514"/>
    </source>
</evidence>
<dbReference type="InterPro" id="IPR006182">
    <property type="entry name" value="FliF_N_dom"/>
</dbReference>
<proteinExistence type="inferred from homology"/>
<evidence type="ECO:0000313" key="11">
    <source>
        <dbReference type="Proteomes" id="UP000502041"/>
    </source>
</evidence>
<dbReference type="InterPro" id="IPR003282">
    <property type="entry name" value="T3SS_SctJ"/>
</dbReference>
<evidence type="ECO:0000256" key="1">
    <source>
        <dbReference type="ARBA" id="ARBA00004459"/>
    </source>
</evidence>
<dbReference type="GO" id="GO:0009306">
    <property type="term" value="P:protein secretion"/>
    <property type="evidence" value="ECO:0007669"/>
    <property type="project" value="InterPro"/>
</dbReference>
<comment type="subcellular location">
    <subcellularLocation>
        <location evidence="1">Cell outer membrane</location>
        <topology evidence="1">Lipid-anchor</topology>
    </subcellularLocation>
</comment>
<dbReference type="PRINTS" id="PR01338">
    <property type="entry name" value="TYPE3OMKPROT"/>
</dbReference>
<feature type="domain" description="Flagellar M-ring N-terminal" evidence="9">
    <location>
        <begin position="25"/>
        <end position="190"/>
    </location>
</feature>
<dbReference type="PANTHER" id="PTHR30046">
    <property type="entry name" value="FLAGELLAR M-RING PROTEIN"/>
    <property type="match status" value="1"/>
</dbReference>
<name>A0A6H2H518_9BURK</name>
<keyword evidence="3 8" id="KW-0732">Signal</keyword>
<evidence type="ECO:0000256" key="3">
    <source>
        <dbReference type="ARBA" id="ARBA00022729"/>
    </source>
</evidence>
<dbReference type="Proteomes" id="UP000502041">
    <property type="component" value="Chromosome"/>
</dbReference>
<evidence type="ECO:0000256" key="7">
    <source>
        <dbReference type="ARBA" id="ARBA00023288"/>
    </source>
</evidence>
<keyword evidence="7 8" id="KW-0449">Lipoprotein</keyword>
<keyword evidence="4 8" id="KW-0472">Membrane</keyword>
<keyword evidence="11" id="KW-1185">Reference proteome</keyword>
<dbReference type="Gene3D" id="3.30.300.30">
    <property type="match status" value="1"/>
</dbReference>
<dbReference type="Pfam" id="PF01514">
    <property type="entry name" value="YscJ_FliF"/>
    <property type="match status" value="1"/>
</dbReference>
<feature type="transmembrane region" description="Helical" evidence="8">
    <location>
        <begin position="220"/>
        <end position="243"/>
    </location>
</feature>
<keyword evidence="6 8" id="KW-0998">Cell outer membrane</keyword>
<dbReference type="RefSeq" id="WP_168920875.1">
    <property type="nucleotide sequence ID" value="NZ_CP051461.1"/>
</dbReference>
<evidence type="ECO:0000313" key="10">
    <source>
        <dbReference type="EMBL" id="QJC54948.1"/>
    </source>
</evidence>
<dbReference type="InterPro" id="IPR045851">
    <property type="entry name" value="AMP-bd_C_sf"/>
</dbReference>